<dbReference type="GO" id="GO:0016787">
    <property type="term" value="F:hydrolase activity"/>
    <property type="evidence" value="ECO:0007669"/>
    <property type="project" value="UniProtKB-KW"/>
</dbReference>
<dbReference type="CDD" id="cd07505">
    <property type="entry name" value="HAD_BPGM-like"/>
    <property type="match status" value="1"/>
</dbReference>
<keyword evidence="4" id="KW-0460">Magnesium</keyword>
<dbReference type="InterPro" id="IPR051600">
    <property type="entry name" value="Beta-PGM-like"/>
</dbReference>
<evidence type="ECO:0000256" key="1">
    <source>
        <dbReference type="ARBA" id="ARBA00001946"/>
    </source>
</evidence>
<reference evidence="7" key="1">
    <citation type="journal article" date="2019" name="Int. J. Syst. Evol. Microbiol.">
        <title>The Global Catalogue of Microorganisms (GCM) 10K type strain sequencing project: providing services to taxonomists for standard genome sequencing and annotation.</title>
        <authorList>
            <consortium name="The Broad Institute Genomics Platform"/>
            <consortium name="The Broad Institute Genome Sequencing Center for Infectious Disease"/>
            <person name="Wu L."/>
            <person name="Ma J."/>
        </authorList>
    </citation>
    <scope>NUCLEOTIDE SEQUENCE [LARGE SCALE GENOMIC DNA]</scope>
    <source>
        <strain evidence="7">JCM 16949</strain>
    </source>
</reference>
<evidence type="ECO:0000313" key="7">
    <source>
        <dbReference type="Proteomes" id="UP001501004"/>
    </source>
</evidence>
<organism evidence="6 7">
    <name type="scientific">Leifsonella bigeumensis</name>
    <dbReference type="NCBI Taxonomy" id="433643"/>
    <lineage>
        <taxon>Bacteria</taxon>
        <taxon>Bacillati</taxon>
        <taxon>Actinomycetota</taxon>
        <taxon>Actinomycetes</taxon>
        <taxon>Micrococcales</taxon>
        <taxon>Microbacteriaceae</taxon>
        <taxon>Leifsonella</taxon>
    </lineage>
</organism>
<dbReference type="SFLD" id="SFLDS00003">
    <property type="entry name" value="Haloacid_Dehalogenase"/>
    <property type="match status" value="1"/>
</dbReference>
<comment type="similarity">
    <text evidence="2">Belongs to the HAD-like hydrolase superfamily. CbbY/CbbZ/Gph/YieH family.</text>
</comment>
<dbReference type="Gene3D" id="1.10.150.240">
    <property type="entry name" value="Putative phosphatase, domain 2"/>
    <property type="match status" value="1"/>
</dbReference>
<accession>A0ABP7FP30</accession>
<evidence type="ECO:0000256" key="2">
    <source>
        <dbReference type="ARBA" id="ARBA00006171"/>
    </source>
</evidence>
<sequence>MTSPTPAAVLWDMDGTLVDTEPYWMTAERDLVASFGGSWTAEDGLTLVGAGLWHSASILRGRGVDLDEQEIIDHLTERVLEQARRSIPWRPGARELLLELREAGIPTALVTMSMRPLAEHIANDFDHPVFATIVSGSDVEHSKPHPQPYLKAAAILGVDPRDCVAIEDSEPGLASATASGAVVIGVPAHVNLAPSPSYTLWPTLAGRTVADLGEAFAAHTSTAAEGVNR</sequence>
<protein>
    <submittedName>
        <fullName evidence="6">HAD family hydrolase</fullName>
    </submittedName>
</protein>
<dbReference type="EMBL" id="BAABAE010000003">
    <property type="protein sequence ID" value="GAA3744784.1"/>
    <property type="molecule type" value="Genomic_DNA"/>
</dbReference>
<evidence type="ECO:0000256" key="3">
    <source>
        <dbReference type="ARBA" id="ARBA00022723"/>
    </source>
</evidence>
<dbReference type="PANTHER" id="PTHR46193:SF18">
    <property type="entry name" value="HEXITOL PHOSPHATASE B"/>
    <property type="match status" value="1"/>
</dbReference>
<dbReference type="InterPro" id="IPR023214">
    <property type="entry name" value="HAD_sf"/>
</dbReference>
<name>A0ABP7FP30_9MICO</name>
<dbReference type="PRINTS" id="PR00413">
    <property type="entry name" value="HADHALOGNASE"/>
</dbReference>
<dbReference type="InterPro" id="IPR023198">
    <property type="entry name" value="PGP-like_dom2"/>
</dbReference>
<dbReference type="Proteomes" id="UP001501004">
    <property type="component" value="Unassembled WGS sequence"/>
</dbReference>
<comment type="caution">
    <text evidence="6">The sequence shown here is derived from an EMBL/GenBank/DDBJ whole genome shotgun (WGS) entry which is preliminary data.</text>
</comment>
<dbReference type="SUPFAM" id="SSF56784">
    <property type="entry name" value="HAD-like"/>
    <property type="match status" value="1"/>
</dbReference>
<evidence type="ECO:0000256" key="5">
    <source>
        <dbReference type="ARBA" id="ARBA00023277"/>
    </source>
</evidence>
<gene>
    <name evidence="6" type="ORF">GCM10022239_20350</name>
</gene>
<comment type="cofactor">
    <cofactor evidence="1">
        <name>Mg(2+)</name>
        <dbReference type="ChEBI" id="CHEBI:18420"/>
    </cofactor>
</comment>
<dbReference type="InterPro" id="IPR036412">
    <property type="entry name" value="HAD-like_sf"/>
</dbReference>
<keyword evidence="5" id="KW-0119">Carbohydrate metabolism</keyword>
<dbReference type="Gene3D" id="3.40.50.1000">
    <property type="entry name" value="HAD superfamily/HAD-like"/>
    <property type="match status" value="1"/>
</dbReference>
<evidence type="ECO:0000313" key="6">
    <source>
        <dbReference type="EMBL" id="GAA3744784.1"/>
    </source>
</evidence>
<keyword evidence="3" id="KW-0479">Metal-binding</keyword>
<proteinExistence type="inferred from homology"/>
<keyword evidence="6" id="KW-0378">Hydrolase</keyword>
<dbReference type="RefSeq" id="WP_344756293.1">
    <property type="nucleotide sequence ID" value="NZ_BAABAE010000003.1"/>
</dbReference>
<dbReference type="NCBIfam" id="TIGR01509">
    <property type="entry name" value="HAD-SF-IA-v3"/>
    <property type="match status" value="1"/>
</dbReference>
<keyword evidence="7" id="KW-1185">Reference proteome</keyword>
<dbReference type="PANTHER" id="PTHR46193">
    <property type="entry name" value="6-PHOSPHOGLUCONATE PHOSPHATASE"/>
    <property type="match status" value="1"/>
</dbReference>
<evidence type="ECO:0000256" key="4">
    <source>
        <dbReference type="ARBA" id="ARBA00022842"/>
    </source>
</evidence>
<dbReference type="SFLD" id="SFLDG01129">
    <property type="entry name" value="C1.5:_HAD__Beta-PGM__Phosphata"/>
    <property type="match status" value="1"/>
</dbReference>
<dbReference type="Pfam" id="PF00702">
    <property type="entry name" value="Hydrolase"/>
    <property type="match status" value="1"/>
</dbReference>
<dbReference type="InterPro" id="IPR006439">
    <property type="entry name" value="HAD-SF_hydro_IA"/>
</dbReference>